<dbReference type="Proteomes" id="UP000186736">
    <property type="component" value="Unassembled WGS sequence"/>
</dbReference>
<evidence type="ECO:0000259" key="6">
    <source>
        <dbReference type="PROSITE" id="PS51077"/>
    </source>
</evidence>
<proteinExistence type="predicted"/>
<evidence type="ECO:0000256" key="5">
    <source>
        <dbReference type="ARBA" id="ARBA00042627"/>
    </source>
</evidence>
<keyword evidence="2" id="KW-0238">DNA-binding</keyword>
<dbReference type="InterPro" id="IPR014757">
    <property type="entry name" value="Tscrpt_reg_IclR_C"/>
</dbReference>
<dbReference type="InterPro" id="IPR036390">
    <property type="entry name" value="WH_DNA-bd_sf"/>
</dbReference>
<feature type="domain" description="HTH iclR-type" evidence="6">
    <location>
        <begin position="10"/>
        <end position="72"/>
    </location>
</feature>
<gene>
    <name evidence="8" type="ORF">PSEMO_48880</name>
</gene>
<dbReference type="Pfam" id="PF09339">
    <property type="entry name" value="HTH_IclR"/>
    <property type="match status" value="1"/>
</dbReference>
<keyword evidence="3" id="KW-0804">Transcription</keyword>
<dbReference type="Pfam" id="PF01614">
    <property type="entry name" value="IclR_C"/>
    <property type="match status" value="1"/>
</dbReference>
<dbReference type="GO" id="GO:0003677">
    <property type="term" value="F:DNA binding"/>
    <property type="evidence" value="ECO:0007669"/>
    <property type="project" value="UniProtKB-KW"/>
</dbReference>
<dbReference type="InterPro" id="IPR029016">
    <property type="entry name" value="GAF-like_dom_sf"/>
</dbReference>
<dbReference type="SUPFAM" id="SSF46785">
    <property type="entry name" value="Winged helix' DNA-binding domain"/>
    <property type="match status" value="1"/>
</dbReference>
<dbReference type="Gene3D" id="1.10.10.10">
    <property type="entry name" value="Winged helix-like DNA-binding domain superfamily/Winged helix DNA-binding domain"/>
    <property type="match status" value="1"/>
</dbReference>
<comment type="caution">
    <text evidence="8">The sequence shown here is derived from an EMBL/GenBank/DDBJ whole genome shotgun (WGS) entry which is preliminary data.</text>
</comment>
<organism evidence="8 9">
    <name type="scientific">Pseudomonas putida</name>
    <name type="common">Arthrobacter siderocapsulatus</name>
    <dbReference type="NCBI Taxonomy" id="303"/>
    <lineage>
        <taxon>Bacteria</taxon>
        <taxon>Pseudomonadati</taxon>
        <taxon>Pseudomonadota</taxon>
        <taxon>Gammaproteobacteria</taxon>
        <taxon>Pseudomonadales</taxon>
        <taxon>Pseudomonadaceae</taxon>
        <taxon>Pseudomonas</taxon>
    </lineage>
</organism>
<name>A0A1Q9QZB6_PSEPU</name>
<evidence type="ECO:0000256" key="1">
    <source>
        <dbReference type="ARBA" id="ARBA00023015"/>
    </source>
</evidence>
<evidence type="ECO:0000313" key="9">
    <source>
        <dbReference type="Proteomes" id="UP000186736"/>
    </source>
</evidence>
<dbReference type="GO" id="GO:0003700">
    <property type="term" value="F:DNA-binding transcription factor activity"/>
    <property type="evidence" value="ECO:0007669"/>
    <property type="project" value="TreeGrafter"/>
</dbReference>
<protein>
    <recommendedName>
        <fullName evidence="4">HTH-type transcriptional repressor AllR</fullName>
    </recommendedName>
    <alternativeName>
        <fullName evidence="5">Negative regulator of allantoin and glyoxylate utilization operons</fullName>
    </alternativeName>
</protein>
<dbReference type="OrthoDB" id="9807558at2"/>
<sequence>MKEETTSGGVRSVQLALDVLERVAGASEDIGVSELAVQLGTTKGSVFRHLKTLVERGYLSQNPQTSRYRLGVQAYVLGHAAAGGIDLLSASADALRDLRDELGLSVVLSVLQGRRLVVVDTQLGKSALEIGVRTGTELQLHCNAQGKVALAFARQLGVDQLGAAELPAVTVNTVTDRQELKRQVAEVRAQGWAAAIEEETLGISAIAAPILGLNAEFIGAVALVATVQNITRQVDPAQVHALKKAALRASWNLGYRDGP</sequence>
<dbReference type="Gene3D" id="3.30.450.40">
    <property type="match status" value="1"/>
</dbReference>
<evidence type="ECO:0000313" key="8">
    <source>
        <dbReference type="EMBL" id="OLS60477.1"/>
    </source>
</evidence>
<evidence type="ECO:0000256" key="2">
    <source>
        <dbReference type="ARBA" id="ARBA00023125"/>
    </source>
</evidence>
<dbReference type="SUPFAM" id="SSF55781">
    <property type="entry name" value="GAF domain-like"/>
    <property type="match status" value="1"/>
</dbReference>
<dbReference type="GO" id="GO:0045892">
    <property type="term" value="P:negative regulation of DNA-templated transcription"/>
    <property type="evidence" value="ECO:0007669"/>
    <property type="project" value="TreeGrafter"/>
</dbReference>
<evidence type="ECO:0000259" key="7">
    <source>
        <dbReference type="PROSITE" id="PS51078"/>
    </source>
</evidence>
<dbReference type="PROSITE" id="PS51078">
    <property type="entry name" value="ICLR_ED"/>
    <property type="match status" value="1"/>
</dbReference>
<dbReference type="PANTHER" id="PTHR30136:SF24">
    <property type="entry name" value="HTH-TYPE TRANSCRIPTIONAL REPRESSOR ALLR"/>
    <property type="match status" value="1"/>
</dbReference>
<evidence type="ECO:0000256" key="3">
    <source>
        <dbReference type="ARBA" id="ARBA00023163"/>
    </source>
</evidence>
<feature type="domain" description="IclR-ED" evidence="7">
    <location>
        <begin position="73"/>
        <end position="255"/>
    </location>
</feature>
<keyword evidence="1" id="KW-0805">Transcription regulation</keyword>
<accession>A0A1Q9QZB6</accession>
<dbReference type="InterPro" id="IPR050707">
    <property type="entry name" value="HTH_MetabolicPath_Reg"/>
</dbReference>
<dbReference type="PROSITE" id="PS51077">
    <property type="entry name" value="HTH_ICLR"/>
    <property type="match status" value="1"/>
</dbReference>
<dbReference type="SMART" id="SM00346">
    <property type="entry name" value="HTH_ICLR"/>
    <property type="match status" value="1"/>
</dbReference>
<dbReference type="FunFam" id="1.10.10.10:FF:000056">
    <property type="entry name" value="IclR family transcriptional regulator"/>
    <property type="match status" value="1"/>
</dbReference>
<dbReference type="EMBL" id="MKZO01000047">
    <property type="protein sequence ID" value="OLS60477.1"/>
    <property type="molecule type" value="Genomic_DNA"/>
</dbReference>
<reference evidence="8 9" key="1">
    <citation type="submission" date="2016-10" db="EMBL/GenBank/DDBJ databases">
        <title>Genome Sequence of Pseudomonas putida GM4FR.</title>
        <authorList>
            <person name="Poehlein A."/>
            <person name="Wemheuer F."/>
            <person name="Hollensteiner J."/>
            <person name="Wemheuer B."/>
        </authorList>
    </citation>
    <scope>NUCLEOTIDE SEQUENCE [LARGE SCALE GENOMIC DNA]</scope>
    <source>
        <strain evidence="8 9">GM4FR</strain>
    </source>
</reference>
<dbReference type="PANTHER" id="PTHR30136">
    <property type="entry name" value="HELIX-TURN-HELIX TRANSCRIPTIONAL REGULATOR, ICLR FAMILY"/>
    <property type="match status" value="1"/>
</dbReference>
<dbReference type="InterPro" id="IPR005471">
    <property type="entry name" value="Tscrpt_reg_IclR_N"/>
</dbReference>
<evidence type="ECO:0000256" key="4">
    <source>
        <dbReference type="ARBA" id="ARBA00040379"/>
    </source>
</evidence>
<dbReference type="InterPro" id="IPR036388">
    <property type="entry name" value="WH-like_DNA-bd_sf"/>
</dbReference>
<dbReference type="AlphaFoldDB" id="A0A1Q9QZB6"/>
<dbReference type="RefSeq" id="WP_075805576.1">
    <property type="nucleotide sequence ID" value="NZ_MKZO01000047.1"/>
</dbReference>